<dbReference type="EMBL" id="ALYF01000003">
    <property type="protein sequence ID" value="EJW20777.1"/>
    <property type="molecule type" value="Genomic_DNA"/>
</dbReference>
<dbReference type="Proteomes" id="UP000004836">
    <property type="component" value="Unassembled WGS sequence"/>
</dbReference>
<accession>J9DUT6</accession>
<gene>
    <name evidence="2" type="ORF">IMCC14465_05730</name>
</gene>
<sequence>MLFRSPVKSAFAGNLVIVFVILFSFTSQLFDSEMTDEMKGKMIGVIAFKTGQINISRDQAQFIPPPSAKKFFSKIEYKHPQTADCKSS</sequence>
<keyword evidence="1" id="KW-0472">Membrane</keyword>
<keyword evidence="1" id="KW-1133">Transmembrane helix</keyword>
<feature type="transmembrane region" description="Helical" evidence="1">
    <location>
        <begin position="12"/>
        <end position="30"/>
    </location>
</feature>
<keyword evidence="1" id="KW-0812">Transmembrane</keyword>
<evidence type="ECO:0000313" key="3">
    <source>
        <dbReference type="Proteomes" id="UP000004836"/>
    </source>
</evidence>
<reference evidence="2 3" key="1">
    <citation type="journal article" date="2012" name="J. Bacteriol.">
        <title>Genome Sequence of Strain IMCC14465, Isolated from the East Sea, Belonging to the PS1 Clade of Alphaproteobacteria.</title>
        <authorList>
            <person name="Yang S.J."/>
            <person name="Kang I."/>
            <person name="Cho J.C."/>
        </authorList>
    </citation>
    <scope>NUCLEOTIDE SEQUENCE [LARGE SCALE GENOMIC DNA]</scope>
    <source>
        <strain evidence="2 3">IMCC14465</strain>
    </source>
</reference>
<evidence type="ECO:0000313" key="2">
    <source>
        <dbReference type="EMBL" id="EJW20777.1"/>
    </source>
</evidence>
<comment type="caution">
    <text evidence="2">The sequence shown here is derived from an EMBL/GenBank/DDBJ whole genome shotgun (WGS) entry which is preliminary data.</text>
</comment>
<keyword evidence="3" id="KW-1185">Reference proteome</keyword>
<organism evidence="2 3">
    <name type="scientific">alpha proteobacterium IMCC14465</name>
    <dbReference type="NCBI Taxonomy" id="1220535"/>
    <lineage>
        <taxon>Bacteria</taxon>
        <taxon>Pseudomonadati</taxon>
        <taxon>Pseudomonadota</taxon>
        <taxon>Alphaproteobacteria</taxon>
        <taxon>PS1 clade</taxon>
    </lineage>
</organism>
<name>J9DUT6_9PROT</name>
<dbReference type="AlphaFoldDB" id="J9DUT6"/>
<dbReference type="STRING" id="1220535.IMCC14465_05730"/>
<proteinExistence type="predicted"/>
<protein>
    <submittedName>
        <fullName evidence="2">Uncharacterized protein</fullName>
    </submittedName>
</protein>
<evidence type="ECO:0000256" key="1">
    <source>
        <dbReference type="SAM" id="Phobius"/>
    </source>
</evidence>